<dbReference type="EMBL" id="BAAAHH010000002">
    <property type="protein sequence ID" value="GAA0939790.1"/>
    <property type="molecule type" value="Genomic_DNA"/>
</dbReference>
<feature type="domain" description="Peptidase S33 tripeptidyl aminopeptidase-like C-terminal" evidence="1">
    <location>
        <begin position="2"/>
        <end position="55"/>
    </location>
</feature>
<organism evidence="2 3">
    <name type="scientific">Actinocorallia libanotica</name>
    <dbReference type="NCBI Taxonomy" id="46162"/>
    <lineage>
        <taxon>Bacteria</taxon>
        <taxon>Bacillati</taxon>
        <taxon>Actinomycetota</taxon>
        <taxon>Actinomycetes</taxon>
        <taxon>Streptosporangiales</taxon>
        <taxon>Thermomonosporaceae</taxon>
        <taxon>Actinocorallia</taxon>
    </lineage>
</organism>
<sequence length="57" mass="6071">MAGAQALHARWPSSRLITLDASTHGVFGYYGNTCVDSSIIDYLRTGTLPAADRTCPA</sequence>
<accession>A0ABN1QA33</accession>
<evidence type="ECO:0000313" key="3">
    <source>
        <dbReference type="Proteomes" id="UP001500665"/>
    </source>
</evidence>
<dbReference type="Proteomes" id="UP001500665">
    <property type="component" value="Unassembled WGS sequence"/>
</dbReference>
<dbReference type="Pfam" id="PF08386">
    <property type="entry name" value="Abhydrolase_4"/>
    <property type="match status" value="1"/>
</dbReference>
<evidence type="ECO:0000313" key="2">
    <source>
        <dbReference type="EMBL" id="GAA0939790.1"/>
    </source>
</evidence>
<gene>
    <name evidence="2" type="ORF">GCM10009550_08560</name>
</gene>
<dbReference type="InterPro" id="IPR013595">
    <property type="entry name" value="Pept_S33_TAP-like_C"/>
</dbReference>
<comment type="caution">
    <text evidence="2">The sequence shown here is derived from an EMBL/GenBank/DDBJ whole genome shotgun (WGS) entry which is preliminary data.</text>
</comment>
<name>A0ABN1QA33_9ACTN</name>
<reference evidence="2 3" key="1">
    <citation type="journal article" date="2019" name="Int. J. Syst. Evol. Microbiol.">
        <title>The Global Catalogue of Microorganisms (GCM) 10K type strain sequencing project: providing services to taxonomists for standard genome sequencing and annotation.</title>
        <authorList>
            <consortium name="The Broad Institute Genomics Platform"/>
            <consortium name="The Broad Institute Genome Sequencing Center for Infectious Disease"/>
            <person name="Wu L."/>
            <person name="Ma J."/>
        </authorList>
    </citation>
    <scope>NUCLEOTIDE SEQUENCE [LARGE SCALE GENOMIC DNA]</scope>
    <source>
        <strain evidence="2 3">JCM 10696</strain>
    </source>
</reference>
<proteinExistence type="predicted"/>
<evidence type="ECO:0000259" key="1">
    <source>
        <dbReference type="Pfam" id="PF08386"/>
    </source>
</evidence>
<protein>
    <recommendedName>
        <fullName evidence="1">Peptidase S33 tripeptidyl aminopeptidase-like C-terminal domain-containing protein</fullName>
    </recommendedName>
</protein>
<keyword evidence="3" id="KW-1185">Reference proteome</keyword>